<protein>
    <submittedName>
        <fullName evidence="1">Uncharacterized protein</fullName>
    </submittedName>
</protein>
<evidence type="ECO:0000313" key="2">
    <source>
        <dbReference type="Proteomes" id="UP000605568"/>
    </source>
</evidence>
<dbReference type="Proteomes" id="UP000605568">
    <property type="component" value="Unassembled WGS sequence"/>
</dbReference>
<gene>
    <name evidence="1" type="ORF">GCM10017774_43370</name>
</gene>
<proteinExistence type="predicted"/>
<sequence length="214" mass="23110">MPLLSASAGCLVVITSRRELTSFVASMGASSIRIGFRLLALLPLSRTTTPAVASLTAVPVSRARAVLRELSVLCLITEDGPGQFSWHDLPDAYAAELLAENVDSEEQHAACRRMLHHYLVLTRNASLRLHFTDDVPAGEVSSPDRWRGTCATTSTRRSCGTRCRLRTRSPCTGDDVGTGYSHGSLSRAAAMLGDVKLTAEHLRRAIEARGAHQT</sequence>
<name>A0ABQ3MFQ0_9PSEU</name>
<keyword evidence="2" id="KW-1185">Reference proteome</keyword>
<accession>A0ABQ3MFQ0</accession>
<reference evidence="2" key="1">
    <citation type="journal article" date="2019" name="Int. J. Syst. Evol. Microbiol.">
        <title>The Global Catalogue of Microorganisms (GCM) 10K type strain sequencing project: providing services to taxonomists for standard genome sequencing and annotation.</title>
        <authorList>
            <consortium name="The Broad Institute Genomics Platform"/>
            <consortium name="The Broad Institute Genome Sequencing Center for Infectious Disease"/>
            <person name="Wu L."/>
            <person name="Ma J."/>
        </authorList>
    </citation>
    <scope>NUCLEOTIDE SEQUENCE [LARGE SCALE GENOMIC DNA]</scope>
    <source>
        <strain evidence="2">CGMCC 4.7367</strain>
    </source>
</reference>
<evidence type="ECO:0000313" key="1">
    <source>
        <dbReference type="EMBL" id="GHH44201.1"/>
    </source>
</evidence>
<comment type="caution">
    <text evidence="1">The sequence shown here is derived from an EMBL/GenBank/DDBJ whole genome shotgun (WGS) entry which is preliminary data.</text>
</comment>
<organism evidence="1 2">
    <name type="scientific">Lentzea cavernae</name>
    <dbReference type="NCBI Taxonomy" id="2020703"/>
    <lineage>
        <taxon>Bacteria</taxon>
        <taxon>Bacillati</taxon>
        <taxon>Actinomycetota</taxon>
        <taxon>Actinomycetes</taxon>
        <taxon>Pseudonocardiales</taxon>
        <taxon>Pseudonocardiaceae</taxon>
        <taxon>Lentzea</taxon>
    </lineage>
</organism>
<dbReference type="EMBL" id="BNAR01000006">
    <property type="protein sequence ID" value="GHH44201.1"/>
    <property type="molecule type" value="Genomic_DNA"/>
</dbReference>